<gene>
    <name evidence="5" type="ORF">SanaruYs_02730</name>
</gene>
<organism evidence="5 6">
    <name type="scientific">Chryseotalea sanaruensis</name>
    <dbReference type="NCBI Taxonomy" id="2482724"/>
    <lineage>
        <taxon>Bacteria</taxon>
        <taxon>Pseudomonadati</taxon>
        <taxon>Bacteroidota</taxon>
        <taxon>Cytophagia</taxon>
        <taxon>Cytophagales</taxon>
        <taxon>Chryseotaleaceae</taxon>
        <taxon>Chryseotalea</taxon>
    </lineage>
</organism>
<keyword evidence="2" id="KW-0547">Nucleotide-binding</keyword>
<dbReference type="GO" id="GO:0016887">
    <property type="term" value="F:ATP hydrolysis activity"/>
    <property type="evidence" value="ECO:0007669"/>
    <property type="project" value="InterPro"/>
</dbReference>
<dbReference type="PANTHER" id="PTHR42781">
    <property type="entry name" value="SPERMIDINE/PUTRESCINE IMPORT ATP-BINDING PROTEIN POTA"/>
    <property type="match status" value="1"/>
</dbReference>
<comment type="caution">
    <text evidence="5">The sequence shown here is derived from an EMBL/GenBank/DDBJ whole genome shotgun (WGS) entry which is preliminary data.</text>
</comment>
<dbReference type="Proteomes" id="UP000288227">
    <property type="component" value="Unassembled WGS sequence"/>
</dbReference>
<dbReference type="InterPro" id="IPR050093">
    <property type="entry name" value="ABC_SmlMolc_Importer"/>
</dbReference>
<evidence type="ECO:0000256" key="2">
    <source>
        <dbReference type="ARBA" id="ARBA00022741"/>
    </source>
</evidence>
<dbReference type="PROSITE" id="PS00211">
    <property type="entry name" value="ABC_TRANSPORTER_1"/>
    <property type="match status" value="1"/>
</dbReference>
<evidence type="ECO:0000313" key="5">
    <source>
        <dbReference type="EMBL" id="GCC50058.1"/>
    </source>
</evidence>
<evidence type="ECO:0000256" key="1">
    <source>
        <dbReference type="ARBA" id="ARBA00022448"/>
    </source>
</evidence>
<dbReference type="PROSITE" id="PS50893">
    <property type="entry name" value="ABC_TRANSPORTER_2"/>
    <property type="match status" value="1"/>
</dbReference>
<evidence type="ECO:0000259" key="4">
    <source>
        <dbReference type="PROSITE" id="PS50893"/>
    </source>
</evidence>
<dbReference type="GO" id="GO:0005524">
    <property type="term" value="F:ATP binding"/>
    <property type="evidence" value="ECO:0007669"/>
    <property type="project" value="UniProtKB-KW"/>
</dbReference>
<dbReference type="SMART" id="SM00382">
    <property type="entry name" value="AAA"/>
    <property type="match status" value="1"/>
</dbReference>
<name>A0A401U558_9BACT</name>
<accession>A0A401U558</accession>
<dbReference type="InterPro" id="IPR003593">
    <property type="entry name" value="AAA+_ATPase"/>
</dbReference>
<reference evidence="5 6" key="1">
    <citation type="submission" date="2018-11" db="EMBL/GenBank/DDBJ databases">
        <title>Chryseotalea sanarue gen. nov., sp., nov., a member of the family Cytophagaceae, isolated from a brackish lake in Hamamatsu Japan.</title>
        <authorList>
            <person name="Maejima Y."/>
            <person name="Iino T."/>
            <person name="Muraguchi Y."/>
            <person name="Fukuda K."/>
            <person name="Ohkuma M."/>
            <person name="Moriuchi R."/>
            <person name="Dohra H."/>
            <person name="Kimbara K."/>
            <person name="Shintani M."/>
        </authorList>
    </citation>
    <scope>NUCLEOTIDE SEQUENCE [LARGE SCALE GENOMIC DNA]</scope>
    <source>
        <strain evidence="5 6">Ys</strain>
    </source>
</reference>
<dbReference type="Pfam" id="PF00005">
    <property type="entry name" value="ABC_tran"/>
    <property type="match status" value="1"/>
</dbReference>
<dbReference type="OrthoDB" id="9802264at2"/>
<dbReference type="InterPro" id="IPR025662">
    <property type="entry name" value="Sigma_54_int_dom_ATP-bd_1"/>
</dbReference>
<keyword evidence="3 5" id="KW-0067">ATP-binding</keyword>
<dbReference type="AlphaFoldDB" id="A0A401U558"/>
<evidence type="ECO:0000313" key="6">
    <source>
        <dbReference type="Proteomes" id="UP000288227"/>
    </source>
</evidence>
<keyword evidence="6" id="KW-1185">Reference proteome</keyword>
<feature type="domain" description="ABC transporter" evidence="4">
    <location>
        <begin position="4"/>
        <end position="231"/>
    </location>
</feature>
<dbReference type="SUPFAM" id="SSF52540">
    <property type="entry name" value="P-loop containing nucleoside triphosphate hydrolases"/>
    <property type="match status" value="1"/>
</dbReference>
<dbReference type="InterPro" id="IPR003439">
    <property type="entry name" value="ABC_transporter-like_ATP-bd"/>
</dbReference>
<dbReference type="InterPro" id="IPR017871">
    <property type="entry name" value="ABC_transporter-like_CS"/>
</dbReference>
<dbReference type="PANTHER" id="PTHR42781:SF4">
    <property type="entry name" value="SPERMIDINE_PUTRESCINE IMPORT ATP-BINDING PROTEIN POTA"/>
    <property type="match status" value="1"/>
</dbReference>
<sequence length="317" mass="35430">MSGLKLSKISKKSGQQHILRSISFDQQHYKRMVIAGETGSGKSTLLKVIAGLAQADSGVVVFNNEVIKGPLETLVPGHAKIAYLSQLFELPKFLRVEQVLEYANLQSEKEANRLFKLCEIQHLLSRKTDELSGGERQRIALARQLLSNPELLLLDEPYSNLDIIHKNSLRKVIDKVLESTGIACILVSHDPLDILPWAEHVMIMRKGKIVQEGAVQHIYHEPADEYVAALMGKYNVVPKTFLKQLGKQKLKTNELLRPGSFKVSRRSSANAVEAYIESVSFCGSYFEVSVAVKKDSLTIYTSVQDLRSGERVFVSLN</sequence>
<dbReference type="EMBL" id="BHXQ01000001">
    <property type="protein sequence ID" value="GCC50058.1"/>
    <property type="molecule type" value="Genomic_DNA"/>
</dbReference>
<dbReference type="Gene3D" id="3.40.50.300">
    <property type="entry name" value="P-loop containing nucleotide triphosphate hydrolases"/>
    <property type="match status" value="1"/>
</dbReference>
<dbReference type="PROSITE" id="PS00675">
    <property type="entry name" value="SIGMA54_INTERACT_1"/>
    <property type="match status" value="1"/>
</dbReference>
<dbReference type="InterPro" id="IPR027417">
    <property type="entry name" value="P-loop_NTPase"/>
</dbReference>
<keyword evidence="1" id="KW-0813">Transport</keyword>
<evidence type="ECO:0000256" key="3">
    <source>
        <dbReference type="ARBA" id="ARBA00022840"/>
    </source>
</evidence>
<protein>
    <submittedName>
        <fullName evidence="5">ABC transporter ATP-binding protein</fullName>
    </submittedName>
</protein>
<proteinExistence type="predicted"/>